<reference evidence="3" key="1">
    <citation type="submission" date="2021-02" db="EMBL/GenBank/DDBJ databases">
        <authorList>
            <person name="Dougan E. K."/>
            <person name="Rhodes N."/>
            <person name="Thang M."/>
            <person name="Chan C."/>
        </authorList>
    </citation>
    <scope>NUCLEOTIDE SEQUENCE</scope>
</reference>
<proteinExistence type="predicted"/>
<dbReference type="GO" id="GO:0005509">
    <property type="term" value="F:calcium ion binding"/>
    <property type="evidence" value="ECO:0007669"/>
    <property type="project" value="InterPro"/>
</dbReference>
<evidence type="ECO:0000313" key="4">
    <source>
        <dbReference type="Proteomes" id="UP000604046"/>
    </source>
</evidence>
<gene>
    <name evidence="3" type="ORF">SNAT2548_LOCUS31716</name>
</gene>
<evidence type="ECO:0000256" key="1">
    <source>
        <dbReference type="SAM" id="MobiDB-lite"/>
    </source>
</evidence>
<feature type="compositionally biased region" description="Low complexity" evidence="1">
    <location>
        <begin position="425"/>
        <end position="437"/>
    </location>
</feature>
<evidence type="ECO:0000313" key="3">
    <source>
        <dbReference type="EMBL" id="CAE7561900.1"/>
    </source>
</evidence>
<dbReference type="OrthoDB" id="428030at2759"/>
<feature type="domain" description="EF-hand" evidence="2">
    <location>
        <begin position="167"/>
        <end position="198"/>
    </location>
</feature>
<dbReference type="InterPro" id="IPR011992">
    <property type="entry name" value="EF-hand-dom_pair"/>
</dbReference>
<organism evidence="3 4">
    <name type="scientific">Symbiodinium natans</name>
    <dbReference type="NCBI Taxonomy" id="878477"/>
    <lineage>
        <taxon>Eukaryota</taxon>
        <taxon>Sar</taxon>
        <taxon>Alveolata</taxon>
        <taxon>Dinophyceae</taxon>
        <taxon>Suessiales</taxon>
        <taxon>Symbiodiniaceae</taxon>
        <taxon>Symbiodinium</taxon>
    </lineage>
</organism>
<comment type="caution">
    <text evidence="3">The sequence shown here is derived from an EMBL/GenBank/DDBJ whole genome shotgun (WGS) entry which is preliminary data.</text>
</comment>
<feature type="region of interest" description="Disordered" evidence="1">
    <location>
        <begin position="414"/>
        <end position="439"/>
    </location>
</feature>
<dbReference type="SUPFAM" id="SSF47473">
    <property type="entry name" value="EF-hand"/>
    <property type="match status" value="1"/>
</dbReference>
<dbReference type="AlphaFoldDB" id="A0A812UA61"/>
<dbReference type="Gene3D" id="1.10.238.10">
    <property type="entry name" value="EF-hand"/>
    <property type="match status" value="1"/>
</dbReference>
<dbReference type="Proteomes" id="UP000604046">
    <property type="component" value="Unassembled WGS sequence"/>
</dbReference>
<dbReference type="PROSITE" id="PS50222">
    <property type="entry name" value="EF_HAND_2"/>
    <property type="match status" value="1"/>
</dbReference>
<keyword evidence="4" id="KW-1185">Reference proteome</keyword>
<sequence>MLTVQVRLISNLGFPGDALAVFQTIVEDFPSEEKEKQLRAAGVDSMSVMTLAQLRRFEEEMSVKRLSLSVQDEGSPSWQFAQFLKRSRQNLLRAWRLDLDVKQNGTVTFVDFASACRRLGLQGQCRQIWTSLRPTDDKALEFAELAPYEAAHVEEFAELIWEASGYDLDKAWRLFDYDQKNKMTKADFVQSAQHLGFRGNAELLFKGLDATGLGWIWRDDFEYIPKVSQVARQRLHGAEGPLASLVRFAQREMGGAEEMISKLGLGGAQSEVTVCDLAARLTALGFDGDAQRAAVHAAKCDSGSGTKVSAEKLFKILSAQKKEKPGVSNRGDVAAASPTVFMRKRSTGAGLKPKMLAKKKPASPASQHPPWNSSVQDLCVSNKLHPSLRFYFADFDPGHREKKQAACQAMKEAAKTSSKFTPPARTSHSSSGTRSSGMRQAIHPSWVTSLPAESENTPRPCRRYFESAEHKPVRDEVHDLLRMRAAHVPGLQDGGRLLDCSPPSVWGC</sequence>
<name>A0A812UA61_9DINO</name>
<dbReference type="EMBL" id="CAJNDS010002672">
    <property type="protein sequence ID" value="CAE7561900.1"/>
    <property type="molecule type" value="Genomic_DNA"/>
</dbReference>
<accession>A0A812UA61</accession>
<dbReference type="InterPro" id="IPR002048">
    <property type="entry name" value="EF_hand_dom"/>
</dbReference>
<protein>
    <recommendedName>
        <fullName evidence="2">EF-hand domain-containing protein</fullName>
    </recommendedName>
</protein>
<evidence type="ECO:0000259" key="2">
    <source>
        <dbReference type="PROSITE" id="PS50222"/>
    </source>
</evidence>